<dbReference type="Proteomes" id="UP000242869">
    <property type="component" value="Unassembled WGS sequence"/>
</dbReference>
<dbReference type="SUPFAM" id="SSF56300">
    <property type="entry name" value="Metallo-dependent phosphatases"/>
    <property type="match status" value="1"/>
</dbReference>
<dbReference type="GO" id="GO:0016020">
    <property type="term" value="C:membrane"/>
    <property type="evidence" value="ECO:0007669"/>
    <property type="project" value="GOC"/>
</dbReference>
<organism evidence="7 8">
    <name type="scientific">Formivibrio citricus</name>
    <dbReference type="NCBI Taxonomy" id="83765"/>
    <lineage>
        <taxon>Bacteria</taxon>
        <taxon>Pseudomonadati</taxon>
        <taxon>Pseudomonadota</taxon>
        <taxon>Betaproteobacteria</taxon>
        <taxon>Neisseriales</taxon>
        <taxon>Chitinibacteraceae</taxon>
        <taxon>Formivibrio</taxon>
    </lineage>
</organism>
<evidence type="ECO:0000313" key="7">
    <source>
        <dbReference type="EMBL" id="SFN28645.1"/>
    </source>
</evidence>
<keyword evidence="1" id="KW-1003">Cell membrane</keyword>
<keyword evidence="3" id="KW-0479">Metal-binding</keyword>
<dbReference type="AlphaFoldDB" id="A0A1I4XS10"/>
<evidence type="ECO:0000259" key="6">
    <source>
        <dbReference type="Pfam" id="PF00149"/>
    </source>
</evidence>
<dbReference type="OrthoDB" id="9802481at2"/>
<sequence length="278" mass="31470">MNPTTAPLKAAPMRLKFRSIWISDVHLGTAGCQAAYLLDFLKHTESEYLYLVGDIIDGWALKRSWYWQQTHNDVIQKLLRKARHGTRITYLPGNHDEAARQFLGLIFGQIRIENELVHTTADGRRFLVLHGDRFDGVVQCAKWLAIVGDRLYELTLALNRIFNRIRHRCGLGYWSLSQFLKHKVKTAVSFVSRFEEAVAAEAQSQGLDGVICGHIHKAEMREVGGVLYCNDGDWVESLTALVETETGELRIIDWQQLFDEQAASVLPPVTTEPEGVPA</sequence>
<keyword evidence="4" id="KW-0472">Membrane</keyword>
<dbReference type="EMBL" id="FOVE01000006">
    <property type="protein sequence ID" value="SFN28645.1"/>
    <property type="molecule type" value="Genomic_DNA"/>
</dbReference>
<feature type="domain" description="Calcineurin-like phosphoesterase" evidence="6">
    <location>
        <begin position="20"/>
        <end position="217"/>
    </location>
</feature>
<dbReference type="GO" id="GO:0046872">
    <property type="term" value="F:metal ion binding"/>
    <property type="evidence" value="ECO:0007669"/>
    <property type="project" value="UniProtKB-KW"/>
</dbReference>
<accession>A0A1I4XS10</accession>
<keyword evidence="2" id="KW-0997">Cell inner membrane</keyword>
<keyword evidence="5" id="KW-0464">Manganese</keyword>
<dbReference type="PANTHER" id="PTHR34990:SF2">
    <property type="entry name" value="BLL8164 PROTEIN"/>
    <property type="match status" value="1"/>
</dbReference>
<evidence type="ECO:0000256" key="4">
    <source>
        <dbReference type="ARBA" id="ARBA00023136"/>
    </source>
</evidence>
<dbReference type="InterPro" id="IPR029052">
    <property type="entry name" value="Metallo-depent_PP-like"/>
</dbReference>
<keyword evidence="8" id="KW-1185">Reference proteome</keyword>
<evidence type="ECO:0000256" key="2">
    <source>
        <dbReference type="ARBA" id="ARBA00022519"/>
    </source>
</evidence>
<evidence type="ECO:0000256" key="1">
    <source>
        <dbReference type="ARBA" id="ARBA00022475"/>
    </source>
</evidence>
<proteinExistence type="predicted"/>
<name>A0A1I4XS10_9NEIS</name>
<dbReference type="PANTHER" id="PTHR34990">
    <property type="entry name" value="UDP-2,3-DIACYLGLUCOSAMINE HYDROLASE-RELATED"/>
    <property type="match status" value="1"/>
</dbReference>
<reference evidence="8" key="1">
    <citation type="submission" date="2016-10" db="EMBL/GenBank/DDBJ databases">
        <authorList>
            <person name="Varghese N."/>
            <person name="Submissions S."/>
        </authorList>
    </citation>
    <scope>NUCLEOTIDE SEQUENCE [LARGE SCALE GENOMIC DNA]</scope>
    <source>
        <strain evidence="8">DSM 6150</strain>
    </source>
</reference>
<dbReference type="RefSeq" id="WP_091192422.1">
    <property type="nucleotide sequence ID" value="NZ_FOVE01000006.1"/>
</dbReference>
<gene>
    <name evidence="7" type="ORF">SAMN05660284_01081</name>
</gene>
<dbReference type="InterPro" id="IPR043461">
    <property type="entry name" value="LpxH-like"/>
</dbReference>
<dbReference type="Pfam" id="PF00149">
    <property type="entry name" value="Metallophos"/>
    <property type="match status" value="1"/>
</dbReference>
<dbReference type="CDD" id="cd07398">
    <property type="entry name" value="MPP_YbbF-LpxH"/>
    <property type="match status" value="1"/>
</dbReference>
<dbReference type="Gene3D" id="3.60.21.10">
    <property type="match status" value="1"/>
</dbReference>
<evidence type="ECO:0000256" key="3">
    <source>
        <dbReference type="ARBA" id="ARBA00022723"/>
    </source>
</evidence>
<dbReference type="GO" id="GO:0008758">
    <property type="term" value="F:UDP-2,3-diacylglucosamine hydrolase activity"/>
    <property type="evidence" value="ECO:0007669"/>
    <property type="project" value="TreeGrafter"/>
</dbReference>
<dbReference type="STRING" id="83765.SAMN05660284_01081"/>
<dbReference type="InterPro" id="IPR004843">
    <property type="entry name" value="Calcineurin-like_PHP"/>
</dbReference>
<dbReference type="GO" id="GO:0009245">
    <property type="term" value="P:lipid A biosynthetic process"/>
    <property type="evidence" value="ECO:0007669"/>
    <property type="project" value="TreeGrafter"/>
</dbReference>
<evidence type="ECO:0000313" key="8">
    <source>
        <dbReference type="Proteomes" id="UP000242869"/>
    </source>
</evidence>
<evidence type="ECO:0000256" key="5">
    <source>
        <dbReference type="ARBA" id="ARBA00023211"/>
    </source>
</evidence>
<protein>
    <submittedName>
        <fullName evidence="7">UDP-2,3-diacylglucosamine pyrophosphatase LpxH</fullName>
    </submittedName>
</protein>